<reference evidence="6 7" key="1">
    <citation type="submission" date="2024-09" db="EMBL/GenBank/DDBJ databases">
        <authorList>
            <person name="Sun Q."/>
            <person name="Mori K."/>
        </authorList>
    </citation>
    <scope>NUCLEOTIDE SEQUENCE [LARGE SCALE GENOMIC DNA]</scope>
    <source>
        <strain evidence="6 7">TISTR 2452</strain>
    </source>
</reference>
<dbReference type="InterPro" id="IPR018060">
    <property type="entry name" value="HTH_AraC"/>
</dbReference>
<accession>A0ABV5KH10</accession>
<dbReference type="PRINTS" id="PR00032">
    <property type="entry name" value="HTHARAC"/>
</dbReference>
<evidence type="ECO:0000256" key="2">
    <source>
        <dbReference type="ARBA" id="ARBA00023125"/>
    </source>
</evidence>
<dbReference type="InterPro" id="IPR037923">
    <property type="entry name" value="HTH-like"/>
</dbReference>
<dbReference type="SUPFAM" id="SSF46689">
    <property type="entry name" value="Homeodomain-like"/>
    <property type="match status" value="2"/>
</dbReference>
<organism evidence="6 7">
    <name type="scientific">Paenibacillus aurantiacus</name>
    <dbReference type="NCBI Taxonomy" id="1936118"/>
    <lineage>
        <taxon>Bacteria</taxon>
        <taxon>Bacillati</taxon>
        <taxon>Bacillota</taxon>
        <taxon>Bacilli</taxon>
        <taxon>Bacillales</taxon>
        <taxon>Paenibacillaceae</taxon>
        <taxon>Paenibacillus</taxon>
    </lineage>
</organism>
<dbReference type="PROSITE" id="PS00041">
    <property type="entry name" value="HTH_ARAC_FAMILY_1"/>
    <property type="match status" value="1"/>
</dbReference>
<protein>
    <submittedName>
        <fullName evidence="6">Helix-turn-helix domain-containing protein</fullName>
    </submittedName>
</protein>
<evidence type="ECO:0000259" key="5">
    <source>
        <dbReference type="PROSITE" id="PS01124"/>
    </source>
</evidence>
<dbReference type="InterPro" id="IPR003313">
    <property type="entry name" value="AraC-bd"/>
</dbReference>
<dbReference type="Proteomes" id="UP001589747">
    <property type="component" value="Unassembled WGS sequence"/>
</dbReference>
<keyword evidence="1" id="KW-0805">Transcription regulation</keyword>
<dbReference type="SUPFAM" id="SSF51215">
    <property type="entry name" value="Regulatory protein AraC"/>
    <property type="match status" value="1"/>
</dbReference>
<dbReference type="InterPro" id="IPR020449">
    <property type="entry name" value="Tscrpt_reg_AraC-type_HTH"/>
</dbReference>
<evidence type="ECO:0000256" key="3">
    <source>
        <dbReference type="ARBA" id="ARBA00023159"/>
    </source>
</evidence>
<dbReference type="SMART" id="SM00342">
    <property type="entry name" value="HTH_ARAC"/>
    <property type="match status" value="1"/>
</dbReference>
<dbReference type="PANTHER" id="PTHR46796">
    <property type="entry name" value="HTH-TYPE TRANSCRIPTIONAL ACTIVATOR RHAS-RELATED"/>
    <property type="match status" value="1"/>
</dbReference>
<dbReference type="EMBL" id="JBHMDO010000003">
    <property type="protein sequence ID" value="MFB9324516.1"/>
    <property type="molecule type" value="Genomic_DNA"/>
</dbReference>
<evidence type="ECO:0000313" key="6">
    <source>
        <dbReference type="EMBL" id="MFB9324516.1"/>
    </source>
</evidence>
<feature type="domain" description="HTH araC/xylS-type" evidence="5">
    <location>
        <begin position="176"/>
        <end position="274"/>
    </location>
</feature>
<keyword evidence="2" id="KW-0238">DNA-binding</keyword>
<keyword evidence="7" id="KW-1185">Reference proteome</keyword>
<evidence type="ECO:0000256" key="4">
    <source>
        <dbReference type="ARBA" id="ARBA00023163"/>
    </source>
</evidence>
<name>A0ABV5KH10_9BACL</name>
<dbReference type="RefSeq" id="WP_377488568.1">
    <property type="nucleotide sequence ID" value="NZ_JBHMDO010000003.1"/>
</dbReference>
<gene>
    <name evidence="6" type="ORF">ACFFSY_01005</name>
</gene>
<dbReference type="InterPro" id="IPR018062">
    <property type="entry name" value="HTH_AraC-typ_CS"/>
</dbReference>
<comment type="caution">
    <text evidence="6">The sequence shown here is derived from an EMBL/GenBank/DDBJ whole genome shotgun (WGS) entry which is preliminary data.</text>
</comment>
<sequence>MAYILHERSKQYYWKGAGALSIKTFRNGQAYYNTGRGHYRVEEGNYLLLNRGQEYAITIDSETVVESFCVFFPENMAEDVFRTCSTSSAALLDDPLEQSARSPFEFVERTYPADDGALLPLLRSLRSHPGDALEIEEKLHAMLQSLLMIHSRVRDDMQKLPSLRASTREELYRRIHIGHDYMSAYYDQEIELSDIARAACLSTNHFLRNYKSLFGCSPRQYIVERRLQEAKRQLLATDKTVTDICLSVGFQSTGTFTNLFTRRFGEAPVRFRRKGDCE</sequence>
<dbReference type="PROSITE" id="PS01124">
    <property type="entry name" value="HTH_ARAC_FAMILY_2"/>
    <property type="match status" value="1"/>
</dbReference>
<evidence type="ECO:0000313" key="7">
    <source>
        <dbReference type="Proteomes" id="UP001589747"/>
    </source>
</evidence>
<dbReference type="Pfam" id="PF02311">
    <property type="entry name" value="AraC_binding"/>
    <property type="match status" value="1"/>
</dbReference>
<keyword evidence="3" id="KW-0010">Activator</keyword>
<dbReference type="PANTHER" id="PTHR46796:SF6">
    <property type="entry name" value="ARAC SUBFAMILY"/>
    <property type="match status" value="1"/>
</dbReference>
<evidence type="ECO:0000256" key="1">
    <source>
        <dbReference type="ARBA" id="ARBA00023015"/>
    </source>
</evidence>
<dbReference type="Pfam" id="PF12833">
    <property type="entry name" value="HTH_18"/>
    <property type="match status" value="1"/>
</dbReference>
<dbReference type="InterPro" id="IPR050204">
    <property type="entry name" value="AraC_XylS_family_regulators"/>
</dbReference>
<dbReference type="Gene3D" id="1.10.10.60">
    <property type="entry name" value="Homeodomain-like"/>
    <property type="match status" value="2"/>
</dbReference>
<proteinExistence type="predicted"/>
<keyword evidence="4" id="KW-0804">Transcription</keyword>
<dbReference type="InterPro" id="IPR009057">
    <property type="entry name" value="Homeodomain-like_sf"/>
</dbReference>